<comment type="cofactor">
    <cofactor evidence="1">
        <name>FAD</name>
        <dbReference type="ChEBI" id="CHEBI:57692"/>
    </cofactor>
</comment>
<comment type="similarity">
    <text evidence="2">Belongs to the oxygen-dependent FAD-linked oxidoreductase family.</text>
</comment>
<feature type="domain" description="FAD-binding PCMH-type" evidence="7">
    <location>
        <begin position="78"/>
        <end position="258"/>
    </location>
</feature>
<dbReference type="Proteomes" id="UP001212326">
    <property type="component" value="Chromosome"/>
</dbReference>
<dbReference type="PANTHER" id="PTHR42973">
    <property type="entry name" value="BINDING OXIDOREDUCTASE, PUTATIVE (AFU_ORTHOLOGUE AFUA_1G17690)-RELATED"/>
    <property type="match status" value="1"/>
</dbReference>
<evidence type="ECO:0000313" key="9">
    <source>
        <dbReference type="Proteomes" id="UP001212326"/>
    </source>
</evidence>
<dbReference type="InterPro" id="IPR036318">
    <property type="entry name" value="FAD-bd_PCMH-like_sf"/>
</dbReference>
<dbReference type="PANTHER" id="PTHR42973:SF39">
    <property type="entry name" value="FAD-BINDING PCMH-TYPE DOMAIN-CONTAINING PROTEIN"/>
    <property type="match status" value="1"/>
</dbReference>
<name>A0ABY7P3Y8_9ACTN</name>
<dbReference type="Gene3D" id="3.40.462.20">
    <property type="match status" value="1"/>
</dbReference>
<protein>
    <submittedName>
        <fullName evidence="8">BBE domain-containing protein</fullName>
    </submittedName>
</protein>
<keyword evidence="4" id="KW-0274">FAD</keyword>
<dbReference type="PROSITE" id="PS51318">
    <property type="entry name" value="TAT"/>
    <property type="match status" value="1"/>
</dbReference>
<accession>A0ABY7P3Y8</accession>
<evidence type="ECO:0000256" key="4">
    <source>
        <dbReference type="ARBA" id="ARBA00022827"/>
    </source>
</evidence>
<feature type="region of interest" description="Disordered" evidence="6">
    <location>
        <begin position="33"/>
        <end position="65"/>
    </location>
</feature>
<evidence type="ECO:0000256" key="5">
    <source>
        <dbReference type="ARBA" id="ARBA00023002"/>
    </source>
</evidence>
<dbReference type="EMBL" id="CP115300">
    <property type="protein sequence ID" value="WBO63551.1"/>
    <property type="molecule type" value="Genomic_DNA"/>
</dbReference>
<dbReference type="PROSITE" id="PS51387">
    <property type="entry name" value="FAD_PCMH"/>
    <property type="match status" value="1"/>
</dbReference>
<dbReference type="InterPro" id="IPR016169">
    <property type="entry name" value="FAD-bd_PCMH_sub2"/>
</dbReference>
<dbReference type="SUPFAM" id="SSF56176">
    <property type="entry name" value="FAD-binding/transporter-associated domain-like"/>
    <property type="match status" value="1"/>
</dbReference>
<keyword evidence="3" id="KW-0285">Flavoprotein</keyword>
<dbReference type="InterPro" id="IPR006311">
    <property type="entry name" value="TAT_signal"/>
</dbReference>
<evidence type="ECO:0000256" key="2">
    <source>
        <dbReference type="ARBA" id="ARBA00005466"/>
    </source>
</evidence>
<dbReference type="RefSeq" id="WP_270081407.1">
    <property type="nucleotide sequence ID" value="NZ_CP115300.1"/>
</dbReference>
<evidence type="ECO:0000259" key="7">
    <source>
        <dbReference type="PROSITE" id="PS51387"/>
    </source>
</evidence>
<evidence type="ECO:0000256" key="3">
    <source>
        <dbReference type="ARBA" id="ARBA00022630"/>
    </source>
</evidence>
<dbReference type="Gene3D" id="3.30.465.10">
    <property type="match status" value="1"/>
</dbReference>
<keyword evidence="5" id="KW-0560">Oxidoreductase</keyword>
<gene>
    <name evidence="8" type="ORF">O1G22_12295</name>
</gene>
<evidence type="ECO:0000256" key="1">
    <source>
        <dbReference type="ARBA" id="ARBA00001974"/>
    </source>
</evidence>
<dbReference type="Pfam" id="PF01565">
    <property type="entry name" value="FAD_binding_4"/>
    <property type="match status" value="1"/>
</dbReference>
<keyword evidence="9" id="KW-1185">Reference proteome</keyword>
<evidence type="ECO:0000256" key="6">
    <source>
        <dbReference type="SAM" id="MobiDB-lite"/>
    </source>
</evidence>
<dbReference type="InterPro" id="IPR006094">
    <property type="entry name" value="Oxid_FAD_bind_N"/>
</dbReference>
<evidence type="ECO:0000313" key="8">
    <source>
        <dbReference type="EMBL" id="WBO63551.1"/>
    </source>
</evidence>
<organism evidence="8 9">
    <name type="scientific">Streptomyces camelliae</name>
    <dbReference type="NCBI Taxonomy" id="3004093"/>
    <lineage>
        <taxon>Bacteria</taxon>
        <taxon>Bacillati</taxon>
        <taxon>Actinomycetota</taxon>
        <taxon>Actinomycetes</taxon>
        <taxon>Kitasatosporales</taxon>
        <taxon>Streptomycetaceae</taxon>
        <taxon>Streptomyces</taxon>
    </lineage>
</organism>
<dbReference type="InterPro" id="IPR016166">
    <property type="entry name" value="FAD-bd_PCMH"/>
</dbReference>
<dbReference type="InterPro" id="IPR012951">
    <property type="entry name" value="BBE"/>
</dbReference>
<dbReference type="InterPro" id="IPR050416">
    <property type="entry name" value="FAD-linked_Oxidoreductase"/>
</dbReference>
<dbReference type="Pfam" id="PF08031">
    <property type="entry name" value="BBE"/>
    <property type="match status" value="1"/>
</dbReference>
<feature type="compositionally biased region" description="Gly residues" evidence="6">
    <location>
        <begin position="38"/>
        <end position="51"/>
    </location>
</feature>
<reference evidence="8 9" key="1">
    <citation type="submission" date="2022-12" db="EMBL/GenBank/DDBJ databases">
        <authorList>
            <person name="Mo P."/>
        </authorList>
    </citation>
    <scope>NUCLEOTIDE SEQUENCE [LARGE SCALE GENOMIC DNA]</scope>
    <source>
        <strain evidence="8 9">HUAS 2-6</strain>
    </source>
</reference>
<sequence length="569" mass="61528">MTGIDRRSLLGRGAAVAGGAAVTTGLLATNARASAGKSGAGTGKSGAGTGTAGAEIGSTVTRGDSRYPTLMTGNNQRFVATPDYVKMIRSSTDAERALAKAVQEGKRISVRSGGHCFADFTSNPEVEVILDFSEMTEVGYDPRMRAFFVEPGARLLNVYEALFKGWGVTVPGGICYSVGAGGHIAGGGYGLLSRAHGLVVDHLYAVEVVVVDAAGRTRTVTATREADDPNRDLWWAHTGGGGGNFGLVTRYWFRSPDAHGSRPSDQLVKAPATVLVSAVDIPWVGLDEKSFKRLVKNFGAWHETHSAPDSPYRHLSSLFNVSAKAHGSLGMFTQIDASVPGARDMLDSYMAAITSGTGVTVRSLDRGNGELPAMPGLHRPRELPWLQATKLVGTDNPTITNPTSRGGHKSAYMRRNFTDAQLTALYTYMTRPDFTNPDTMLVLFSFGGQVNAVPEDATANAQRASVFKMCFQTFWSDPAEDEFYLGWLRGLYGEFFAASNGVPEINDATDGCYINYPDRDMTDPRYNRSGTPWTTLYYKGNYPRLQQVKRRYDPSNVFRHSMSITPARS</sequence>
<proteinExistence type="inferred from homology"/>